<gene>
    <name evidence="2" type="ORF">TSPGSL018_2831</name>
</gene>
<dbReference type="GO" id="GO:0032456">
    <property type="term" value="P:endocytic recycling"/>
    <property type="evidence" value="ECO:0007669"/>
    <property type="project" value="InterPro"/>
</dbReference>
<proteinExistence type="predicted"/>
<evidence type="ECO:0000313" key="2">
    <source>
        <dbReference type="EMBL" id="JAC71037.1"/>
    </source>
</evidence>
<dbReference type="GO" id="GO:0042147">
    <property type="term" value="P:retrograde transport, endosome to Golgi"/>
    <property type="evidence" value="ECO:0007669"/>
    <property type="project" value="InterPro"/>
</dbReference>
<organism evidence="2">
    <name type="scientific">Tetraselmis sp. GSL018</name>
    <dbReference type="NCBI Taxonomy" id="582737"/>
    <lineage>
        <taxon>Eukaryota</taxon>
        <taxon>Viridiplantae</taxon>
        <taxon>Chlorophyta</taxon>
        <taxon>core chlorophytes</taxon>
        <taxon>Chlorodendrophyceae</taxon>
        <taxon>Chlorodendrales</taxon>
        <taxon>Chlorodendraceae</taxon>
        <taxon>Tetraselmis</taxon>
    </lineage>
</organism>
<dbReference type="GO" id="GO:0000149">
    <property type="term" value="F:SNARE binding"/>
    <property type="evidence" value="ECO:0007669"/>
    <property type="project" value="TreeGrafter"/>
</dbReference>
<dbReference type="InterPro" id="IPR019514">
    <property type="entry name" value="Syndetin_C"/>
</dbReference>
<dbReference type="Pfam" id="PF10474">
    <property type="entry name" value="Syndetin_C"/>
    <property type="match status" value="1"/>
</dbReference>
<dbReference type="GO" id="GO:0005829">
    <property type="term" value="C:cytosol"/>
    <property type="evidence" value="ECO:0007669"/>
    <property type="project" value="GOC"/>
</dbReference>
<evidence type="ECO:0000259" key="1">
    <source>
        <dbReference type="Pfam" id="PF10474"/>
    </source>
</evidence>
<dbReference type="EMBL" id="GBEZ01015097">
    <property type="protein sequence ID" value="JAC71037.1"/>
    <property type="molecule type" value="Transcribed_RNA"/>
</dbReference>
<name>A0A061RDL1_9CHLO</name>
<accession>A0A061RDL1</accession>
<feature type="non-terminal residue" evidence="2">
    <location>
        <position position="1"/>
    </location>
</feature>
<reference evidence="2" key="1">
    <citation type="submission" date="2014-05" db="EMBL/GenBank/DDBJ databases">
        <title>The transcriptome of the halophilic microalga Tetraselmis sp. GSL018 isolated from the Great Salt Lake, Utah.</title>
        <authorList>
            <person name="Jinkerson R.E."/>
            <person name="D'Adamo S."/>
            <person name="Posewitz M.C."/>
        </authorList>
    </citation>
    <scope>NUCLEOTIDE SEQUENCE</scope>
    <source>
        <strain evidence="2">GSL018</strain>
    </source>
</reference>
<feature type="domain" description="Syndetin C-terminal" evidence="1">
    <location>
        <begin position="20"/>
        <end position="252"/>
    </location>
</feature>
<dbReference type="AlphaFoldDB" id="A0A061RDL1"/>
<protein>
    <submittedName>
        <fullName evidence="2">Coiled-coil domain-containing protein 132-like isoform x1</fullName>
    </submittedName>
</protein>
<dbReference type="InterPro" id="IPR040047">
    <property type="entry name" value="VPS50"/>
</dbReference>
<dbReference type="PANTHER" id="PTHR13258:SF0">
    <property type="entry name" value="SYNDETIN"/>
    <property type="match status" value="1"/>
</dbReference>
<sequence>QGEAPTSPRSGAMVMSSGNLFALKERSVAVESLMAIVDELHRARGAIQAVLPPSESQRLDHFYSRTVDAASDLQEHIFHTASLRLLDLSRYPSRISERRYDVAEVGVKQSEWVGELVGEVRQFAEKLTVAGVGAATGRLMWNKALDALAQILLEGFSRVRRCTVEGRAAMTLDLQGFIKGTESLSPRDVDAHSKMRIVDNYIKAFYVPEQELVHWAHTHPEYTRTQLVNLVTCIADNNKMKRKALKDLLVQIESIA</sequence>
<dbReference type="PANTHER" id="PTHR13258">
    <property type="entry name" value="SYNDETIN"/>
    <property type="match status" value="1"/>
</dbReference>
<dbReference type="GO" id="GO:1990745">
    <property type="term" value="C:EARP complex"/>
    <property type="evidence" value="ECO:0007669"/>
    <property type="project" value="InterPro"/>
</dbReference>